<sequence>MALDPTLSTYALAVAAASGLVAAGMHGTTVASSPRPPPIRRVLIAELIRSFVVGAATSEIIRQLPWQWQLLPVLLAAAVVGSTLGPRGIGWLFAGGLGLLRKLVPLLSGIPDAPKPKEVEDADPK</sequence>
<name>A0A7W8JTS2_9DEIO</name>
<dbReference type="AlphaFoldDB" id="A0A7W8JTS2"/>
<dbReference type="Proteomes" id="UP000552709">
    <property type="component" value="Unassembled WGS sequence"/>
</dbReference>
<dbReference type="RefSeq" id="WP_184131343.1">
    <property type="nucleotide sequence ID" value="NZ_JACHFL010000004.1"/>
</dbReference>
<keyword evidence="2" id="KW-1185">Reference proteome</keyword>
<evidence type="ECO:0000313" key="1">
    <source>
        <dbReference type="EMBL" id="MBB5363102.1"/>
    </source>
</evidence>
<reference evidence="1 2" key="1">
    <citation type="submission" date="2020-08" db="EMBL/GenBank/DDBJ databases">
        <title>Genomic Encyclopedia of Type Strains, Phase IV (KMG-IV): sequencing the most valuable type-strain genomes for metagenomic binning, comparative biology and taxonomic classification.</title>
        <authorList>
            <person name="Goeker M."/>
        </authorList>
    </citation>
    <scope>NUCLEOTIDE SEQUENCE [LARGE SCALE GENOMIC DNA]</scope>
    <source>
        <strain evidence="1 2">DSM 27939</strain>
    </source>
</reference>
<gene>
    <name evidence="1" type="ORF">HNQ08_002200</name>
</gene>
<dbReference type="EMBL" id="JACHFL010000004">
    <property type="protein sequence ID" value="MBB5363102.1"/>
    <property type="molecule type" value="Genomic_DNA"/>
</dbReference>
<proteinExistence type="predicted"/>
<comment type="caution">
    <text evidence="1">The sequence shown here is derived from an EMBL/GenBank/DDBJ whole genome shotgun (WGS) entry which is preliminary data.</text>
</comment>
<organism evidence="1 2">
    <name type="scientific">Deinococcus humi</name>
    <dbReference type="NCBI Taxonomy" id="662880"/>
    <lineage>
        <taxon>Bacteria</taxon>
        <taxon>Thermotogati</taxon>
        <taxon>Deinococcota</taxon>
        <taxon>Deinococci</taxon>
        <taxon>Deinococcales</taxon>
        <taxon>Deinococcaceae</taxon>
        <taxon>Deinococcus</taxon>
    </lineage>
</organism>
<evidence type="ECO:0000313" key="2">
    <source>
        <dbReference type="Proteomes" id="UP000552709"/>
    </source>
</evidence>
<accession>A0A7W8JTS2</accession>
<protein>
    <submittedName>
        <fullName evidence="1">Uncharacterized protein</fullName>
    </submittedName>
</protein>